<feature type="region of interest" description="Disordered" evidence="6">
    <location>
        <begin position="134"/>
        <end position="175"/>
    </location>
</feature>
<evidence type="ECO:0000256" key="2">
    <source>
        <dbReference type="ARBA" id="ARBA00022490"/>
    </source>
</evidence>
<keyword evidence="5" id="KW-0539">Nucleus</keyword>
<keyword evidence="4" id="KW-0234">DNA repair</keyword>
<dbReference type="EMBL" id="JANQDX010000004">
    <property type="protein sequence ID" value="KAL0925213.1"/>
    <property type="molecule type" value="Genomic_DNA"/>
</dbReference>
<evidence type="ECO:0000313" key="7">
    <source>
        <dbReference type="EMBL" id="KAL0925213.1"/>
    </source>
</evidence>
<comment type="caution">
    <text evidence="7">The sequence shown here is derived from an EMBL/GenBank/DDBJ whole genome shotgun (WGS) entry which is preliminary data.</text>
</comment>
<gene>
    <name evidence="7" type="ORF">M5K25_003530</name>
</gene>
<sequence length="366" mass="41568">MTTKKMDALEGKMEQLMSGMEEKYFGVEGRPSSIENHFENLEDMMKKMIEMQLKASLAIPMADPKAKEIQEDNDEVERSQTEAVGYNLRRRWLKGNKTDALARPGCMTAEMRRGLGARARGASAGLWARARAKQEAGSSGAVRPGDCASVPRRLKVRSGREKEGRRRNRRASGQMNNISQQLKKNQTNLADLRRQTTELLDTLERAPYYERLLRADTGHREPFGFVSVNSKSKTTLLTSSWSCWLQILIYCRSSILPQHQWPVNQKVFTFDVLYLHDKPGPENCPQKVYDVLVDALEHVSEHEGYIFESGQGLARVLFRHICILLAHPQQRCGQDDIDMPKSLEKKLLPPPTDPTIVEENISSTIQ</sequence>
<keyword evidence="8" id="KW-1185">Reference proteome</keyword>
<reference evidence="7 8" key="1">
    <citation type="journal article" date="2024" name="Plant Biotechnol. J.">
        <title>Dendrobium thyrsiflorum genome and its molecular insights into genes involved in important horticultural traits.</title>
        <authorList>
            <person name="Chen B."/>
            <person name="Wang J.Y."/>
            <person name="Zheng P.J."/>
            <person name="Li K.L."/>
            <person name="Liang Y.M."/>
            <person name="Chen X.F."/>
            <person name="Zhang C."/>
            <person name="Zhao X."/>
            <person name="He X."/>
            <person name="Zhang G.Q."/>
            <person name="Liu Z.J."/>
            <person name="Xu Q."/>
        </authorList>
    </citation>
    <scope>NUCLEOTIDE SEQUENCE [LARGE SCALE GENOMIC DNA]</scope>
    <source>
        <strain evidence="7">GZMU011</strain>
    </source>
</reference>
<dbReference type="AlphaFoldDB" id="A0ABD0VS15"/>
<evidence type="ECO:0000256" key="4">
    <source>
        <dbReference type="ARBA" id="ARBA00023204"/>
    </source>
</evidence>
<dbReference type="PANTHER" id="PTHR15660:SF1">
    <property type="entry name" value="BRISC AND BRCA1-A COMPLEX MEMBER 1"/>
    <property type="match status" value="1"/>
</dbReference>
<evidence type="ECO:0000256" key="1">
    <source>
        <dbReference type="ARBA" id="ARBA00004123"/>
    </source>
</evidence>
<proteinExistence type="predicted"/>
<dbReference type="CDD" id="cd21502">
    <property type="entry name" value="vWA_BABAM1"/>
    <property type="match status" value="1"/>
</dbReference>
<evidence type="ECO:0000256" key="3">
    <source>
        <dbReference type="ARBA" id="ARBA00022763"/>
    </source>
</evidence>
<keyword evidence="3" id="KW-0227">DNA damage</keyword>
<dbReference type="InterPro" id="IPR026126">
    <property type="entry name" value="BABAM1"/>
</dbReference>
<dbReference type="Proteomes" id="UP001552299">
    <property type="component" value="Unassembled WGS sequence"/>
</dbReference>
<protein>
    <submittedName>
        <fullName evidence="7">Uncharacterized protein</fullName>
    </submittedName>
</protein>
<keyword evidence="2" id="KW-0963">Cytoplasm</keyword>
<name>A0ABD0VS15_DENTH</name>
<comment type="subcellular location">
    <subcellularLocation>
        <location evidence="1">Nucleus</location>
    </subcellularLocation>
</comment>
<dbReference type="GO" id="GO:0006281">
    <property type="term" value="P:DNA repair"/>
    <property type="evidence" value="ECO:0007669"/>
    <property type="project" value="UniProtKB-KW"/>
</dbReference>
<dbReference type="PANTHER" id="PTHR15660">
    <property type="entry name" value="BRISC AND BRCA1-A COMPLEX MEMBER 1"/>
    <property type="match status" value="1"/>
</dbReference>
<accession>A0ABD0VS15</accession>
<dbReference type="GO" id="GO:0005634">
    <property type="term" value="C:nucleus"/>
    <property type="evidence" value="ECO:0007669"/>
    <property type="project" value="UniProtKB-SubCell"/>
</dbReference>
<evidence type="ECO:0000256" key="6">
    <source>
        <dbReference type="SAM" id="MobiDB-lite"/>
    </source>
</evidence>
<evidence type="ECO:0000256" key="5">
    <source>
        <dbReference type="ARBA" id="ARBA00023242"/>
    </source>
</evidence>
<evidence type="ECO:0000313" key="8">
    <source>
        <dbReference type="Proteomes" id="UP001552299"/>
    </source>
</evidence>
<organism evidence="7 8">
    <name type="scientific">Dendrobium thyrsiflorum</name>
    <name type="common">Pinecone-like raceme dendrobium</name>
    <name type="synonym">Orchid</name>
    <dbReference type="NCBI Taxonomy" id="117978"/>
    <lineage>
        <taxon>Eukaryota</taxon>
        <taxon>Viridiplantae</taxon>
        <taxon>Streptophyta</taxon>
        <taxon>Embryophyta</taxon>
        <taxon>Tracheophyta</taxon>
        <taxon>Spermatophyta</taxon>
        <taxon>Magnoliopsida</taxon>
        <taxon>Liliopsida</taxon>
        <taxon>Asparagales</taxon>
        <taxon>Orchidaceae</taxon>
        <taxon>Epidendroideae</taxon>
        <taxon>Malaxideae</taxon>
        <taxon>Dendrobiinae</taxon>
        <taxon>Dendrobium</taxon>
    </lineage>
</organism>